<accession>A0A517Y7R3</accession>
<evidence type="ECO:0000256" key="1">
    <source>
        <dbReference type="SAM" id="Phobius"/>
    </source>
</evidence>
<evidence type="ECO:0000313" key="3">
    <source>
        <dbReference type="Proteomes" id="UP000315017"/>
    </source>
</evidence>
<gene>
    <name evidence="2" type="ORF">ETAA8_13470</name>
</gene>
<keyword evidence="3" id="KW-1185">Reference proteome</keyword>
<evidence type="ECO:0000313" key="2">
    <source>
        <dbReference type="EMBL" id="QDU26270.1"/>
    </source>
</evidence>
<dbReference type="RefSeq" id="WP_145086554.1">
    <property type="nucleotide sequence ID" value="NZ_CP036274.1"/>
</dbReference>
<keyword evidence="1" id="KW-0812">Transmembrane</keyword>
<name>A0A517Y7R3_9BACT</name>
<reference evidence="2 3" key="1">
    <citation type="submission" date="2019-02" db="EMBL/GenBank/DDBJ databases">
        <title>Deep-cultivation of Planctomycetes and their phenomic and genomic characterization uncovers novel biology.</title>
        <authorList>
            <person name="Wiegand S."/>
            <person name="Jogler M."/>
            <person name="Boedeker C."/>
            <person name="Pinto D."/>
            <person name="Vollmers J."/>
            <person name="Rivas-Marin E."/>
            <person name="Kohn T."/>
            <person name="Peeters S.H."/>
            <person name="Heuer A."/>
            <person name="Rast P."/>
            <person name="Oberbeckmann S."/>
            <person name="Bunk B."/>
            <person name="Jeske O."/>
            <person name="Meyerdierks A."/>
            <person name="Storesund J.E."/>
            <person name="Kallscheuer N."/>
            <person name="Luecker S."/>
            <person name="Lage O.M."/>
            <person name="Pohl T."/>
            <person name="Merkel B.J."/>
            <person name="Hornburger P."/>
            <person name="Mueller R.-W."/>
            <person name="Bruemmer F."/>
            <person name="Labrenz M."/>
            <person name="Spormann A.M."/>
            <person name="Op den Camp H."/>
            <person name="Overmann J."/>
            <person name="Amann R."/>
            <person name="Jetten M.S.M."/>
            <person name="Mascher T."/>
            <person name="Medema M.H."/>
            <person name="Devos D.P."/>
            <person name="Kaster A.-K."/>
            <person name="Ovreas L."/>
            <person name="Rohde M."/>
            <person name="Galperin M.Y."/>
            <person name="Jogler C."/>
        </authorList>
    </citation>
    <scope>NUCLEOTIDE SEQUENCE [LARGE SCALE GENOMIC DNA]</scope>
    <source>
        <strain evidence="2 3">ETA_A8</strain>
    </source>
</reference>
<dbReference type="Proteomes" id="UP000315017">
    <property type="component" value="Chromosome"/>
</dbReference>
<keyword evidence="1" id="KW-0472">Membrane</keyword>
<protein>
    <submittedName>
        <fullName evidence="2">Uncharacterized protein</fullName>
    </submittedName>
</protein>
<organism evidence="2 3">
    <name type="scientific">Anatilimnocola aggregata</name>
    <dbReference type="NCBI Taxonomy" id="2528021"/>
    <lineage>
        <taxon>Bacteria</taxon>
        <taxon>Pseudomonadati</taxon>
        <taxon>Planctomycetota</taxon>
        <taxon>Planctomycetia</taxon>
        <taxon>Pirellulales</taxon>
        <taxon>Pirellulaceae</taxon>
        <taxon>Anatilimnocola</taxon>
    </lineage>
</organism>
<keyword evidence="1" id="KW-1133">Transmembrane helix</keyword>
<dbReference type="EMBL" id="CP036274">
    <property type="protein sequence ID" value="QDU26270.1"/>
    <property type="molecule type" value="Genomic_DNA"/>
</dbReference>
<dbReference type="AlphaFoldDB" id="A0A517Y7R3"/>
<feature type="transmembrane region" description="Helical" evidence="1">
    <location>
        <begin position="56"/>
        <end position="78"/>
    </location>
</feature>
<sequence>MRSIWVWLILLVGIVSAYWVFNQWTIWPAVHVKWFNNTLPTATSEDMAKYGQFGDMFGALNALFTGLALVGVVATLLLQIWSQNHQAREFATAHENTRLTGQLEGVGMMLARVNSLLERTEGTTSEWELGQRQKWMAERRAYEDHIRTINRRFGFELPPISDDQPPAQQKV</sequence>
<dbReference type="KEGG" id="aagg:ETAA8_13470"/>
<proteinExistence type="predicted"/>